<organism evidence="3">
    <name type="scientific">Oryza barthii</name>
    <dbReference type="NCBI Taxonomy" id="65489"/>
    <lineage>
        <taxon>Eukaryota</taxon>
        <taxon>Viridiplantae</taxon>
        <taxon>Streptophyta</taxon>
        <taxon>Embryophyta</taxon>
        <taxon>Tracheophyta</taxon>
        <taxon>Spermatophyta</taxon>
        <taxon>Magnoliopsida</taxon>
        <taxon>Liliopsida</taxon>
        <taxon>Poales</taxon>
        <taxon>Poaceae</taxon>
        <taxon>BOP clade</taxon>
        <taxon>Oryzoideae</taxon>
        <taxon>Oryzeae</taxon>
        <taxon>Oryzinae</taxon>
        <taxon>Oryza</taxon>
    </lineage>
</organism>
<dbReference type="eggNOG" id="ENOG502R73E">
    <property type="taxonomic scope" value="Eukaryota"/>
</dbReference>
<dbReference type="InterPro" id="IPR046533">
    <property type="entry name" value="DUF6598"/>
</dbReference>
<feature type="domain" description="DUF6598" evidence="2">
    <location>
        <begin position="433"/>
        <end position="641"/>
    </location>
</feature>
<keyword evidence="4" id="KW-1185">Reference proteome</keyword>
<sequence length="757" mass="84833">MTPSYSEQDCKPCVADCQWHIGGSMMQIFSLKLAEISNFATRAPGGGAIQLYGFMAVRDLLDPLRNYVFNRTRDNPFTIGDVSYPFIQMTGPKRGIAMNARVMIEYDMRIKMGESEQDDLVLVDGAATFSEITNVIPYIYRINGDCGMAVDIRLAHFSRAIEATAQVRVYKLKDGCGSLNLTITCHVSYMPPQIKLFQGPIDKLGDQNRFVVSAKLNTLMITEFKLVHQHSSISQRFESMVMPHGSKFHCAKLADLATIGVEIFWICAMYVSFPYEPTKASCVCVNCQGKSCRPNHSRLNRKALNLFDSNPMEGGDCRRPASDANEEAAVASRPSSRKRKAIEDLEEEVDLQPEEESRPPAPPAKGLSCLPAACHEDGIIPAFVIPGSKHRDGSIYRKDAHYWHGLYHLDDTSEKQDCRPCVTDCQWHIGCSMMQIFSLELAEISNFATGAAGAGAIQLYGFMAARDLLDPLRNYVFNRTRDDPFTIRDVSYPFIQMTGPKRGITMNSRVMIEYDLRIKRGENEQDDLVLIDGAATFSEITNFIPYIYRIHGDCGMAVDITLAHFILAIEATLQVRIYELKDGCGSLNLTITCRVSHMTPQIKLFQGPIDKLRDQNRFVVVATLNTLMITEFKLTHQHGSISRRFESRVVPHGSMSHCAKFADLATIGVEIFWQKITYLTNQGFMCMSIVGQTLPYEQKIFFFLSIDFVAVEFARRLGYQPQQALLAVITTPSRAPVVNEMWASWELPEGSISAGGE</sequence>
<evidence type="ECO:0000313" key="4">
    <source>
        <dbReference type="Proteomes" id="UP000026960"/>
    </source>
</evidence>
<accession>A0A0D3HSJ3</accession>
<dbReference type="AlphaFoldDB" id="A0A0D3HSJ3"/>
<dbReference type="PANTHER" id="PTHR33065:SF19">
    <property type="entry name" value="OS11G0130700 PROTEIN"/>
    <property type="match status" value="1"/>
</dbReference>
<feature type="region of interest" description="Disordered" evidence="1">
    <location>
        <begin position="311"/>
        <end position="341"/>
    </location>
</feature>
<dbReference type="Gramene" id="OBART12G06080.1">
    <property type="protein sequence ID" value="OBART12G06080.1"/>
    <property type="gene ID" value="OBART12G06080"/>
</dbReference>
<dbReference type="Pfam" id="PF20241">
    <property type="entry name" value="DUF6598"/>
    <property type="match status" value="2"/>
</dbReference>
<evidence type="ECO:0000259" key="2">
    <source>
        <dbReference type="Pfam" id="PF20241"/>
    </source>
</evidence>
<protein>
    <recommendedName>
        <fullName evidence="2">DUF6598 domain-containing protein</fullName>
    </recommendedName>
</protein>
<feature type="domain" description="DUF6598" evidence="2">
    <location>
        <begin position="25"/>
        <end position="233"/>
    </location>
</feature>
<dbReference type="Proteomes" id="UP000026960">
    <property type="component" value="Chromosome 12"/>
</dbReference>
<dbReference type="PANTHER" id="PTHR33065">
    <property type="entry name" value="OS07G0486400 PROTEIN"/>
    <property type="match status" value="1"/>
</dbReference>
<evidence type="ECO:0000256" key="1">
    <source>
        <dbReference type="SAM" id="MobiDB-lite"/>
    </source>
</evidence>
<reference evidence="3" key="2">
    <citation type="submission" date="2015-03" db="UniProtKB">
        <authorList>
            <consortium name="EnsemblPlants"/>
        </authorList>
    </citation>
    <scope>IDENTIFICATION</scope>
</reference>
<dbReference type="PaxDb" id="65489-OBART12G06080.1"/>
<dbReference type="EnsemblPlants" id="OBART12G06080.1">
    <property type="protein sequence ID" value="OBART12G06080.1"/>
    <property type="gene ID" value="OBART12G06080"/>
</dbReference>
<name>A0A0D3HSJ3_9ORYZ</name>
<dbReference type="HOGENOM" id="CLU_421160_0_0_1"/>
<proteinExistence type="predicted"/>
<reference evidence="3" key="1">
    <citation type="journal article" date="2009" name="Rice">
        <title>De Novo Next Generation Sequencing of Plant Genomes.</title>
        <authorList>
            <person name="Rounsley S."/>
            <person name="Marri P.R."/>
            <person name="Yu Y."/>
            <person name="He R."/>
            <person name="Sisneros N."/>
            <person name="Goicoechea J.L."/>
            <person name="Lee S.J."/>
            <person name="Angelova A."/>
            <person name="Kudrna D."/>
            <person name="Luo M."/>
            <person name="Affourtit J."/>
            <person name="Desany B."/>
            <person name="Knight J."/>
            <person name="Niazi F."/>
            <person name="Egholm M."/>
            <person name="Wing R.A."/>
        </authorList>
    </citation>
    <scope>NUCLEOTIDE SEQUENCE [LARGE SCALE GENOMIC DNA]</scope>
    <source>
        <strain evidence="3">cv. IRGC 105608</strain>
    </source>
</reference>
<evidence type="ECO:0000313" key="3">
    <source>
        <dbReference type="EnsemblPlants" id="OBART12G06080.1"/>
    </source>
</evidence>